<name>K6XF20_9MICO</name>
<gene>
    <name evidence="2" type="ORF">KILIM_067_00100</name>
</gene>
<accession>K6XF20</accession>
<organism evidence="2 3">
    <name type="scientific">Kineosphaera limosa NBRC 100340</name>
    <dbReference type="NCBI Taxonomy" id="1184609"/>
    <lineage>
        <taxon>Bacteria</taxon>
        <taxon>Bacillati</taxon>
        <taxon>Actinomycetota</taxon>
        <taxon>Actinomycetes</taxon>
        <taxon>Micrococcales</taxon>
        <taxon>Dermatophilaceae</taxon>
        <taxon>Kineosphaera</taxon>
    </lineage>
</organism>
<feature type="compositionally biased region" description="Low complexity" evidence="1">
    <location>
        <begin position="96"/>
        <end position="126"/>
    </location>
</feature>
<proteinExistence type="predicted"/>
<dbReference type="Pfam" id="PF12005">
    <property type="entry name" value="DUF3499"/>
    <property type="match status" value="1"/>
</dbReference>
<feature type="compositionally biased region" description="Polar residues" evidence="1">
    <location>
        <begin position="181"/>
        <end position="190"/>
    </location>
</feature>
<keyword evidence="3" id="KW-1185">Reference proteome</keyword>
<dbReference type="Proteomes" id="UP000008366">
    <property type="component" value="Unassembled WGS sequence"/>
</dbReference>
<evidence type="ECO:0000313" key="2">
    <source>
        <dbReference type="EMBL" id="GAB97409.1"/>
    </source>
</evidence>
<dbReference type="eggNOG" id="ENOG5032RR4">
    <property type="taxonomic scope" value="Bacteria"/>
</dbReference>
<dbReference type="InterPro" id="IPR021888">
    <property type="entry name" value="DUF3499"/>
</dbReference>
<reference evidence="2 3" key="1">
    <citation type="submission" date="2012-08" db="EMBL/GenBank/DDBJ databases">
        <title>Whole genome shotgun sequence of Kineosphaera limosa NBRC 100340.</title>
        <authorList>
            <person name="Yoshida I."/>
            <person name="Isaki S."/>
            <person name="Hosoyama A."/>
            <person name="Tsuchikane K."/>
            <person name="Katsumata H."/>
            <person name="Ando Y."/>
            <person name="Ohji S."/>
            <person name="Hamada M."/>
            <person name="Tamura T."/>
            <person name="Yamazoe A."/>
            <person name="Yamazaki S."/>
            <person name="Fujita N."/>
        </authorList>
    </citation>
    <scope>NUCLEOTIDE SEQUENCE [LARGE SCALE GENOMIC DNA]</scope>
    <source>
        <strain evidence="2 3">NBRC 100340</strain>
    </source>
</reference>
<comment type="caution">
    <text evidence="2">The sequence shown here is derived from an EMBL/GenBank/DDBJ whole genome shotgun (WGS) entry which is preliminary data.</text>
</comment>
<protein>
    <recommendedName>
        <fullName evidence="4">DUF3499 domain-containing protein</fullName>
    </recommendedName>
</protein>
<sequence>MSLMRRCSRTACPRPAVATLTYVYADSTAVLGPLATFAEPHTYDLCGEHAERLTAPRGWEVVRLVSRFEDLPVAQDDLLAVADAVREETVRDRSARQAPAARRSAVNDSGSSHSPYPGYSGYSGYSGRHRGTQGEPAGEPGPSGEAPERGPAMSRAAGYPAPAQGGRAWSGTQRGHLRSLRPTSAGSTDL</sequence>
<feature type="compositionally biased region" description="Low complexity" evidence="1">
    <location>
        <begin position="134"/>
        <end position="152"/>
    </location>
</feature>
<feature type="region of interest" description="Disordered" evidence="1">
    <location>
        <begin position="87"/>
        <end position="190"/>
    </location>
</feature>
<dbReference type="AlphaFoldDB" id="K6XF20"/>
<evidence type="ECO:0000313" key="3">
    <source>
        <dbReference type="Proteomes" id="UP000008366"/>
    </source>
</evidence>
<evidence type="ECO:0000256" key="1">
    <source>
        <dbReference type="SAM" id="MobiDB-lite"/>
    </source>
</evidence>
<dbReference type="EMBL" id="BAHD01000067">
    <property type="protein sequence ID" value="GAB97409.1"/>
    <property type="molecule type" value="Genomic_DNA"/>
</dbReference>
<dbReference type="STRING" id="1184609.KILIM_067_00100"/>
<evidence type="ECO:0008006" key="4">
    <source>
        <dbReference type="Google" id="ProtNLM"/>
    </source>
</evidence>